<feature type="binding site" evidence="12">
    <location>
        <position position="159"/>
    </location>
    <ligand>
        <name>substrate</name>
    </ligand>
</feature>
<evidence type="ECO:0000256" key="8">
    <source>
        <dbReference type="ARBA" id="ARBA00023239"/>
    </source>
</evidence>
<feature type="binding site" evidence="12">
    <location>
        <position position="394"/>
    </location>
    <ligand>
        <name>substrate</name>
    </ligand>
</feature>
<feature type="binding site" evidence="10">
    <location>
        <position position="372"/>
    </location>
    <ligand>
        <name>(2R)-2-phosphoglycerate</name>
        <dbReference type="ChEBI" id="CHEBI:58289"/>
    </ligand>
</feature>
<dbReference type="GO" id="GO:0000287">
    <property type="term" value="F:magnesium ion binding"/>
    <property type="evidence" value="ECO:0007669"/>
    <property type="project" value="UniProtKB-UniRule"/>
</dbReference>
<keyword evidence="10 13" id="KW-0479">Metal-binding</keyword>
<evidence type="ECO:0000256" key="2">
    <source>
        <dbReference type="ARBA" id="ARBA00009604"/>
    </source>
</evidence>
<comment type="subcellular location">
    <subcellularLocation>
        <location evidence="10">Cytoplasm</location>
    </subcellularLocation>
    <subcellularLocation>
        <location evidence="10">Secreted</location>
    </subcellularLocation>
    <subcellularLocation>
        <location evidence="10">Cell surface</location>
    </subcellularLocation>
    <text evidence="10">Fractions of enolase are present in both the cytoplasm and on the cell surface.</text>
</comment>
<evidence type="ECO:0000256" key="1">
    <source>
        <dbReference type="ARBA" id="ARBA00005031"/>
    </source>
</evidence>
<dbReference type="SFLD" id="SFLDG00178">
    <property type="entry name" value="enolase"/>
    <property type="match status" value="1"/>
</dbReference>
<protein>
    <recommendedName>
        <fullName evidence="4 10">Enolase</fullName>
        <ecNumber evidence="3 10">4.2.1.11</ecNumber>
    </recommendedName>
    <alternativeName>
        <fullName evidence="10">2-phospho-D-glycerate hydro-lyase</fullName>
    </alternativeName>
    <alternativeName>
        <fullName evidence="10">2-phosphoglycerate dehydratase</fullName>
    </alternativeName>
</protein>
<keyword evidence="5 10" id="KW-0964">Secreted</keyword>
<dbReference type="EC" id="4.2.1.11" evidence="3 10"/>
<feature type="active site" description="Proton acceptor" evidence="10 11">
    <location>
        <position position="343"/>
    </location>
</feature>
<comment type="pathway">
    <text evidence="1 10">Carbohydrate degradation; glycolysis; pyruvate from D-glyceraldehyde 3-phosphate: step 4/5.</text>
</comment>
<dbReference type="SUPFAM" id="SSF51604">
    <property type="entry name" value="Enolase C-terminal domain-like"/>
    <property type="match status" value="1"/>
</dbReference>
<comment type="function">
    <text evidence="9 10">Catalyzes the reversible conversion of 2-phosphoglycerate (2-PG) into phosphoenolpyruvate (PEP). It is essential for the degradation of carbohydrates via glycolysis.</text>
</comment>
<evidence type="ECO:0000313" key="17">
    <source>
        <dbReference type="Proteomes" id="UP000502374"/>
    </source>
</evidence>
<evidence type="ECO:0000313" key="16">
    <source>
        <dbReference type="EMBL" id="QIQ41428.1"/>
    </source>
</evidence>
<dbReference type="NCBIfam" id="TIGR01060">
    <property type="entry name" value="eno"/>
    <property type="match status" value="1"/>
</dbReference>
<dbReference type="FunFam" id="3.30.390.10:FF:000001">
    <property type="entry name" value="Enolase"/>
    <property type="match status" value="1"/>
</dbReference>
<name>A0AAJ4GBZ8_9GAMM</name>
<keyword evidence="6 10" id="KW-0460">Magnesium</keyword>
<dbReference type="SUPFAM" id="SSF54826">
    <property type="entry name" value="Enolase N-terminal domain-like"/>
    <property type="match status" value="1"/>
</dbReference>
<dbReference type="PRINTS" id="PR00148">
    <property type="entry name" value="ENOLASE"/>
</dbReference>
<evidence type="ECO:0000256" key="3">
    <source>
        <dbReference type="ARBA" id="ARBA00012058"/>
    </source>
</evidence>
<dbReference type="GO" id="GO:0006096">
    <property type="term" value="P:glycolytic process"/>
    <property type="evidence" value="ECO:0007669"/>
    <property type="project" value="UniProtKB-UniRule"/>
</dbReference>
<feature type="binding site" evidence="12">
    <location>
        <position position="291"/>
    </location>
    <ligand>
        <name>substrate</name>
    </ligand>
</feature>
<dbReference type="Pfam" id="PF03952">
    <property type="entry name" value="Enolase_N"/>
    <property type="match status" value="1"/>
</dbReference>
<feature type="binding site" evidence="10 13">
    <location>
        <position position="246"/>
    </location>
    <ligand>
        <name>Mg(2+)</name>
        <dbReference type="ChEBI" id="CHEBI:18420"/>
    </ligand>
</feature>
<evidence type="ECO:0000259" key="15">
    <source>
        <dbReference type="SMART" id="SM01193"/>
    </source>
</evidence>
<dbReference type="GO" id="GO:0009986">
    <property type="term" value="C:cell surface"/>
    <property type="evidence" value="ECO:0007669"/>
    <property type="project" value="UniProtKB-SubCell"/>
</dbReference>
<dbReference type="InterPro" id="IPR000941">
    <property type="entry name" value="Enolase"/>
</dbReference>
<dbReference type="Proteomes" id="UP000502374">
    <property type="component" value="Chromosome"/>
</dbReference>
<evidence type="ECO:0000256" key="7">
    <source>
        <dbReference type="ARBA" id="ARBA00023152"/>
    </source>
</evidence>
<accession>A0AAJ4GBZ8</accession>
<dbReference type="InterPro" id="IPR020810">
    <property type="entry name" value="Enolase_C"/>
</dbReference>
<comment type="similarity">
    <text evidence="2 10">Belongs to the enolase family.</text>
</comment>
<feature type="active site" description="Proton donor" evidence="10 11">
    <location>
        <position position="209"/>
    </location>
</feature>
<dbReference type="PANTHER" id="PTHR11902:SF1">
    <property type="entry name" value="ENOLASE"/>
    <property type="match status" value="1"/>
</dbReference>
<dbReference type="PROSITE" id="PS00164">
    <property type="entry name" value="ENOLASE"/>
    <property type="match status" value="1"/>
</dbReference>
<dbReference type="CDD" id="cd03313">
    <property type="entry name" value="enolase"/>
    <property type="match status" value="1"/>
</dbReference>
<dbReference type="GO" id="GO:0005576">
    <property type="term" value="C:extracellular region"/>
    <property type="evidence" value="ECO:0007669"/>
    <property type="project" value="UniProtKB-SubCell"/>
</dbReference>
<feature type="binding site" evidence="10">
    <location>
        <position position="373"/>
    </location>
    <ligand>
        <name>(2R)-2-phosphoglycerate</name>
        <dbReference type="ChEBI" id="CHEBI:58289"/>
    </ligand>
</feature>
<dbReference type="GO" id="GO:0000015">
    <property type="term" value="C:phosphopyruvate hydratase complex"/>
    <property type="evidence" value="ECO:0007669"/>
    <property type="project" value="InterPro"/>
</dbReference>
<feature type="binding site" evidence="10 13">
    <location>
        <position position="318"/>
    </location>
    <ligand>
        <name>Mg(2+)</name>
        <dbReference type="ChEBI" id="CHEBI:18420"/>
    </ligand>
</feature>
<dbReference type="Gene3D" id="3.30.390.10">
    <property type="entry name" value="Enolase-like, N-terminal domain"/>
    <property type="match status" value="1"/>
</dbReference>
<comment type="cofactor">
    <cofactor evidence="13">
        <name>Mg(2+)</name>
        <dbReference type="ChEBI" id="CHEBI:18420"/>
    </cofactor>
    <text evidence="13">Mg(2+) is required for catalysis and for stabilizing the dimer.</text>
</comment>
<evidence type="ECO:0000259" key="14">
    <source>
        <dbReference type="SMART" id="SM01192"/>
    </source>
</evidence>
<feature type="binding site" evidence="10">
    <location>
        <position position="343"/>
    </location>
    <ligand>
        <name>(2R)-2-phosphoglycerate</name>
        <dbReference type="ChEBI" id="CHEBI:58289"/>
    </ligand>
</feature>
<feature type="binding site" evidence="10 13">
    <location>
        <position position="291"/>
    </location>
    <ligand>
        <name>Mg(2+)</name>
        <dbReference type="ChEBI" id="CHEBI:18420"/>
    </ligand>
</feature>
<organism evidence="16 17">
    <name type="scientific">Buchnera aphidicola</name>
    <name type="common">Aphis urticata</name>
    <dbReference type="NCBI Taxonomy" id="2708353"/>
    <lineage>
        <taxon>Bacteria</taxon>
        <taxon>Pseudomonadati</taxon>
        <taxon>Pseudomonadota</taxon>
        <taxon>Gammaproteobacteria</taxon>
        <taxon>Enterobacterales</taxon>
        <taxon>Erwiniaceae</taxon>
        <taxon>Buchnera</taxon>
    </lineage>
</organism>
<feature type="binding site" evidence="12">
    <location>
        <position position="318"/>
    </location>
    <ligand>
        <name>substrate</name>
    </ligand>
</feature>
<evidence type="ECO:0000256" key="11">
    <source>
        <dbReference type="PIRSR" id="PIRSR001400-1"/>
    </source>
</evidence>
<keyword evidence="7 10" id="KW-0324">Glycolysis</keyword>
<evidence type="ECO:0000256" key="5">
    <source>
        <dbReference type="ARBA" id="ARBA00022525"/>
    </source>
</evidence>
<sequence length="437" mass="48094">MSKIINIIGREIIDSRGHPTVEAEVHLERGSLGLASVPSGASTGSFEALELRDKDKNRFMGKGVLKAVKFINNDIRNALINKNAYDQSCIDQIMIDLDGTKNKSRLGSNAILSVSLAVAKAAASSKRMPLYQHIADLNDSTHVYSMPLPMINIINGGKHANNNIDLQEFMIQPIGARSIKEAIRMGSEIFHALGNLLKDKNISTTVGDEGGYAPNLKSNEEALNMIQDAVNTTKYKLGKDILLAIDCAASELYNTSNKKYQFKGEKQEFNSIELTHYLQKLCKKYPIISIEDGQNESDWEGFLYQTKILGNTIQLVGDDLFATNVELLEKGIKKGIGNAILIKLNQIGTLTETIKTIKMAKKFNYGTIISHRSGETEDATIADLAVGTASGQIKTGSICRSDRTSKYNQLIRIEENLGIKNVPFYGLKEVKSSFSKL</sequence>
<dbReference type="AlphaFoldDB" id="A0AAJ4GBZ8"/>
<evidence type="ECO:0000256" key="13">
    <source>
        <dbReference type="PIRSR" id="PIRSR001400-3"/>
    </source>
</evidence>
<feature type="binding site" evidence="10">
    <location>
        <position position="167"/>
    </location>
    <ligand>
        <name>(2R)-2-phosphoglycerate</name>
        <dbReference type="ChEBI" id="CHEBI:58289"/>
    </ligand>
</feature>
<keyword evidence="8 10" id="KW-0456">Lyase</keyword>
<evidence type="ECO:0000256" key="4">
    <source>
        <dbReference type="ARBA" id="ARBA00017068"/>
    </source>
</evidence>
<evidence type="ECO:0000256" key="6">
    <source>
        <dbReference type="ARBA" id="ARBA00022842"/>
    </source>
</evidence>
<feature type="binding site" evidence="12">
    <location>
        <begin position="370"/>
        <end position="373"/>
    </location>
    <ligand>
        <name>substrate</name>
    </ligand>
</feature>
<feature type="domain" description="Enolase N-terminal" evidence="15">
    <location>
        <begin position="4"/>
        <end position="134"/>
    </location>
</feature>
<dbReference type="HAMAP" id="MF_00318">
    <property type="entry name" value="Enolase"/>
    <property type="match status" value="1"/>
</dbReference>
<dbReference type="InterPro" id="IPR020809">
    <property type="entry name" value="Enolase_CS"/>
</dbReference>
<dbReference type="EMBL" id="CP048744">
    <property type="protein sequence ID" value="QIQ41428.1"/>
    <property type="molecule type" value="Genomic_DNA"/>
</dbReference>
<keyword evidence="10" id="KW-0963">Cytoplasm</keyword>
<dbReference type="SMART" id="SM01192">
    <property type="entry name" value="Enolase_C"/>
    <property type="match status" value="1"/>
</dbReference>
<feature type="binding site" evidence="10">
    <location>
        <position position="394"/>
    </location>
    <ligand>
        <name>(2R)-2-phosphoglycerate</name>
        <dbReference type="ChEBI" id="CHEBI:58289"/>
    </ligand>
</feature>
<feature type="domain" description="Enolase C-terminal TIM barrel" evidence="14">
    <location>
        <begin position="143"/>
        <end position="432"/>
    </location>
</feature>
<evidence type="ECO:0000256" key="12">
    <source>
        <dbReference type="PIRSR" id="PIRSR001400-2"/>
    </source>
</evidence>
<evidence type="ECO:0000256" key="9">
    <source>
        <dbReference type="ARBA" id="ARBA00045763"/>
    </source>
</evidence>
<gene>
    <name evidence="10 16" type="primary">eno</name>
    <name evidence="16" type="ORF">G4B00_02090</name>
</gene>
<dbReference type="SMART" id="SM01193">
    <property type="entry name" value="Enolase_N"/>
    <property type="match status" value="1"/>
</dbReference>
<evidence type="ECO:0000256" key="10">
    <source>
        <dbReference type="HAMAP-Rule" id="MF_00318"/>
    </source>
</evidence>
<dbReference type="InterPro" id="IPR029017">
    <property type="entry name" value="Enolase-like_N"/>
</dbReference>
<feature type="binding site" evidence="12">
    <location>
        <position position="168"/>
    </location>
    <ligand>
        <name>substrate</name>
    </ligand>
</feature>
<dbReference type="Gene3D" id="3.20.20.120">
    <property type="entry name" value="Enolase-like C-terminal domain"/>
    <property type="match status" value="1"/>
</dbReference>
<dbReference type="SFLD" id="SFLDF00002">
    <property type="entry name" value="enolase"/>
    <property type="match status" value="1"/>
</dbReference>
<proteinExistence type="inferred from homology"/>
<dbReference type="PIRSF" id="PIRSF001400">
    <property type="entry name" value="Enolase"/>
    <property type="match status" value="1"/>
</dbReference>
<comment type="cofactor">
    <cofactor evidence="10">
        <name>Mg(2+)</name>
        <dbReference type="ChEBI" id="CHEBI:18420"/>
    </cofactor>
    <text evidence="10">Binds a second Mg(2+) ion via substrate during catalysis.</text>
</comment>
<dbReference type="InterPro" id="IPR020811">
    <property type="entry name" value="Enolase_N"/>
</dbReference>
<dbReference type="SFLD" id="SFLDS00001">
    <property type="entry name" value="Enolase"/>
    <property type="match status" value="1"/>
</dbReference>
<dbReference type="GO" id="GO:0004634">
    <property type="term" value="F:phosphopyruvate hydratase activity"/>
    <property type="evidence" value="ECO:0007669"/>
    <property type="project" value="UniProtKB-UniRule"/>
</dbReference>
<comment type="catalytic activity">
    <reaction evidence="10">
        <text>(2R)-2-phosphoglycerate = phosphoenolpyruvate + H2O</text>
        <dbReference type="Rhea" id="RHEA:10164"/>
        <dbReference type="ChEBI" id="CHEBI:15377"/>
        <dbReference type="ChEBI" id="CHEBI:58289"/>
        <dbReference type="ChEBI" id="CHEBI:58702"/>
        <dbReference type="EC" id="4.2.1.11"/>
    </reaction>
</comment>
<dbReference type="PANTHER" id="PTHR11902">
    <property type="entry name" value="ENOLASE"/>
    <property type="match status" value="1"/>
</dbReference>
<comment type="subunit">
    <text evidence="10">Component of the RNA degradosome, a multiprotein complex involved in RNA processing and mRNA degradation.</text>
</comment>
<dbReference type="Pfam" id="PF00113">
    <property type="entry name" value="Enolase_C"/>
    <property type="match status" value="1"/>
</dbReference>
<reference evidence="16 17" key="1">
    <citation type="submission" date="2020-02" db="EMBL/GenBank/DDBJ databases">
        <title>Parallel evolution in the integration of a co-obligate aphid symbiosis.</title>
        <authorList>
            <person name="Monnin D."/>
            <person name="Jackson R."/>
            <person name="Kiers E.T."/>
            <person name="Bunker M."/>
            <person name="Ellers J."/>
            <person name="Henry L.M."/>
        </authorList>
    </citation>
    <scope>NUCLEOTIDE SEQUENCE [LARGE SCALE GENOMIC DNA]</scope>
    <source>
        <strain evidence="16">AURT-53B</strain>
    </source>
</reference>
<dbReference type="InterPro" id="IPR036849">
    <property type="entry name" value="Enolase-like_C_sf"/>
</dbReference>